<evidence type="ECO:0000313" key="4">
    <source>
        <dbReference type="EMBL" id="RMX59222.1"/>
    </source>
</evidence>
<organism evidence="4 5">
    <name type="scientific">Pocillopora damicornis</name>
    <name type="common">Cauliflower coral</name>
    <name type="synonym">Millepora damicornis</name>
    <dbReference type="NCBI Taxonomy" id="46731"/>
    <lineage>
        <taxon>Eukaryota</taxon>
        <taxon>Metazoa</taxon>
        <taxon>Cnidaria</taxon>
        <taxon>Anthozoa</taxon>
        <taxon>Hexacorallia</taxon>
        <taxon>Scleractinia</taxon>
        <taxon>Astrocoeniina</taxon>
        <taxon>Pocilloporidae</taxon>
        <taxon>Pocillopora</taxon>
    </lineage>
</organism>
<dbReference type="SUPFAM" id="SSF52540">
    <property type="entry name" value="P-loop containing nucleoside triphosphate hydrolases"/>
    <property type="match status" value="1"/>
</dbReference>
<dbReference type="STRING" id="46731.A0A3M6UZY5"/>
<dbReference type="InterPro" id="IPR000719">
    <property type="entry name" value="Prot_kinase_dom"/>
</dbReference>
<comment type="similarity">
    <text evidence="1">Belongs to the protein kinase superfamily. TKL Ser/Thr protein kinase family. ROCO subfamily.</text>
</comment>
<evidence type="ECO:0000256" key="2">
    <source>
        <dbReference type="PROSITE-ProRule" id="PRU10141"/>
    </source>
</evidence>
<dbReference type="InterPro" id="IPR045063">
    <property type="entry name" value="Dynamin_N"/>
</dbReference>
<dbReference type="PROSITE" id="PS00107">
    <property type="entry name" value="PROTEIN_KINASE_ATP"/>
    <property type="match status" value="2"/>
</dbReference>
<dbReference type="AlphaFoldDB" id="A0A3M6UZY5"/>
<keyword evidence="5" id="KW-1185">Reference proteome</keyword>
<dbReference type="InterPro" id="IPR017441">
    <property type="entry name" value="Protein_kinase_ATP_BS"/>
</dbReference>
<dbReference type="Pfam" id="PF07714">
    <property type="entry name" value="PK_Tyr_Ser-Thr"/>
    <property type="match status" value="1"/>
</dbReference>
<keyword evidence="2" id="KW-0067">ATP-binding</keyword>
<dbReference type="SUPFAM" id="SSF56112">
    <property type="entry name" value="Protein kinase-like (PK-like)"/>
    <property type="match status" value="1"/>
</dbReference>
<reference evidence="4 5" key="1">
    <citation type="journal article" date="2018" name="Sci. Rep.">
        <title>Comparative analysis of the Pocillopora damicornis genome highlights role of immune system in coral evolution.</title>
        <authorList>
            <person name="Cunning R."/>
            <person name="Bay R.A."/>
            <person name="Gillette P."/>
            <person name="Baker A.C."/>
            <person name="Traylor-Knowles N."/>
        </authorList>
    </citation>
    <scope>NUCLEOTIDE SEQUENCE [LARGE SCALE GENOMIC DNA]</scope>
    <source>
        <strain evidence="4">RSMAS</strain>
        <tissue evidence="4">Whole animal</tissue>
    </source>
</reference>
<dbReference type="Gene3D" id="3.40.50.300">
    <property type="entry name" value="P-loop containing nucleotide triphosphate hydrolases"/>
    <property type="match status" value="1"/>
</dbReference>
<dbReference type="GO" id="GO:0005524">
    <property type="term" value="F:ATP binding"/>
    <property type="evidence" value="ECO:0007669"/>
    <property type="project" value="UniProtKB-UniRule"/>
</dbReference>
<evidence type="ECO:0000256" key="1">
    <source>
        <dbReference type="ARBA" id="ARBA00008171"/>
    </source>
</evidence>
<dbReference type="OrthoDB" id="5981483at2759"/>
<gene>
    <name evidence="4" type="ORF">pdam_00024847</name>
</gene>
<name>A0A3M6UZY5_POCDA</name>
<dbReference type="PANTHER" id="PTHR26392:SF92">
    <property type="entry name" value="PROTEIN KINASE DOMAIN-CONTAINING PROTEIN"/>
    <property type="match status" value="1"/>
</dbReference>
<dbReference type="EMBL" id="RCHS01000386">
    <property type="protein sequence ID" value="RMX59222.1"/>
    <property type="molecule type" value="Genomic_DNA"/>
</dbReference>
<comment type="caution">
    <text evidence="4">The sequence shown here is derived from an EMBL/GenBank/DDBJ whole genome shotgun (WGS) entry which is preliminary data.</text>
</comment>
<feature type="binding site" evidence="2">
    <location>
        <position position="559"/>
    </location>
    <ligand>
        <name>ATP</name>
        <dbReference type="ChEBI" id="CHEBI:30616"/>
    </ligand>
</feature>
<accession>A0A3M6UZY5</accession>
<keyword evidence="2" id="KW-0547">Nucleotide-binding</keyword>
<dbReference type="GO" id="GO:0004672">
    <property type="term" value="F:protein kinase activity"/>
    <property type="evidence" value="ECO:0007669"/>
    <property type="project" value="InterPro"/>
</dbReference>
<dbReference type="InterPro" id="IPR001245">
    <property type="entry name" value="Ser-Thr/Tyr_kinase_cat_dom"/>
</dbReference>
<dbReference type="PROSITE" id="PS50011">
    <property type="entry name" value="PROTEIN_KINASE_DOM"/>
    <property type="match status" value="1"/>
</dbReference>
<proteinExistence type="inferred from homology"/>
<feature type="binding site" evidence="2">
    <location>
        <position position="467"/>
    </location>
    <ligand>
        <name>ATP</name>
        <dbReference type="ChEBI" id="CHEBI:30616"/>
    </ligand>
</feature>
<evidence type="ECO:0000259" key="3">
    <source>
        <dbReference type="PROSITE" id="PS50011"/>
    </source>
</evidence>
<protein>
    <recommendedName>
        <fullName evidence="3">Protein kinase domain-containing protein</fullName>
    </recommendedName>
</protein>
<dbReference type="Gene3D" id="1.10.510.10">
    <property type="entry name" value="Transferase(Phosphotransferase) domain 1"/>
    <property type="match status" value="1"/>
</dbReference>
<dbReference type="InterPro" id="IPR027417">
    <property type="entry name" value="P-loop_NTPase"/>
</dbReference>
<dbReference type="InterPro" id="IPR011009">
    <property type="entry name" value="Kinase-like_dom_sf"/>
</dbReference>
<sequence length="707" mass="80241">MNRNSPVLSTLSEAKIEDERKRSLLLDEFRKAQDFLSQLNENRSLPLLRVNITEILEEMKQHISQLEQKEYYILVAGEASAGKSSLINLILGERLLPSSSLSTTSTLCELKYGEERKIVAHLKDTDSKTGLTSTIFLENPTESSGKSYLQQISPFVHVKGADRGKGTIYKKVEIFWPHQLLKKGVTIIDSPGVGESEVMDEVVTEYLPQAFGFIYVINSANAGGVQKDRLVSLLSELGKISRERQEEFPSKCALFVCNKWDQIPEDEADDVKAHIKTKLKEWWPDLIPESQITYISVKNALGAQSRGKIKTDFITLMNGIRIFVLKCIEQRIRIDMTAQANEVETKLCEFLNSEDLGTQFIYRFYGSAPSVSELDEELQVILQQWEDKNHNFTSSVWMRKSFLQCVINGDAAKGHLAAFGLREACAHCNEELQWKDDASAFLGCGMFASVYKGKMRRHGFEQKVAVKRLGIYKVISGSLAGLDATMPMMKNFTPSFRMKESFLQCVINGDAAKSMACVHCNEELQWKDDPSSILGRGTFAYVYKGKMRRHGCEQKVAVKVCIKPLDVENASLLLSEEDSVRIGDVGVSKEASKVSGTVKGSFSYMAPEVFHSKLYDFKADIYSFGIMLWEMWFGRRAFAEVEALNNQHFFSLVDHGRRPKDIMELKKPPRRWKELMERCWDRDPEKRPTADNCEREMTEICSAWTGH</sequence>
<dbReference type="Proteomes" id="UP000275408">
    <property type="component" value="Unassembled WGS sequence"/>
</dbReference>
<dbReference type="Pfam" id="PF00350">
    <property type="entry name" value="Dynamin_N"/>
    <property type="match status" value="1"/>
</dbReference>
<dbReference type="PANTHER" id="PTHR26392">
    <property type="entry name" value="MITOGEN-ACTIVATED PROTEIN KINASE KINASE KINASE 7-RELATED"/>
    <property type="match status" value="1"/>
</dbReference>
<feature type="domain" description="Protein kinase" evidence="3">
    <location>
        <begin position="436"/>
        <end position="707"/>
    </location>
</feature>
<evidence type="ECO:0000313" key="5">
    <source>
        <dbReference type="Proteomes" id="UP000275408"/>
    </source>
</evidence>